<dbReference type="RefSeq" id="WP_093172034.1">
    <property type="nucleotide sequence ID" value="NZ_FNCN01000019.1"/>
</dbReference>
<name>A0A1G8E3D7_9ACTN</name>
<dbReference type="EMBL" id="FNCN01000019">
    <property type="protein sequence ID" value="SDH64240.1"/>
    <property type="molecule type" value="Genomic_DNA"/>
</dbReference>
<gene>
    <name evidence="1" type="ORF">SAMN05421505_11990</name>
</gene>
<dbReference type="Proteomes" id="UP000198923">
    <property type="component" value="Unassembled WGS sequence"/>
</dbReference>
<evidence type="ECO:0000313" key="2">
    <source>
        <dbReference type="Proteomes" id="UP000198923"/>
    </source>
</evidence>
<keyword evidence="2" id="KW-1185">Reference proteome</keyword>
<dbReference type="OrthoDB" id="3429550at2"/>
<sequence>MSTPDLAAEALRNALAEVGVFTLASDVHAQRGGFITIGVAPGMLVWCGTESYRWISATNTWRVHPIDDPDGAARLLADHIEADPVFDLRARFPDWTILRVSGTDRLCAAPAAAGLATAPAVSAASIDELAARLLKVEAEHRHDPPHPPLP</sequence>
<dbReference type="AlphaFoldDB" id="A0A1G8E3D7"/>
<protein>
    <submittedName>
        <fullName evidence="1">Uncharacterized protein</fullName>
    </submittedName>
</protein>
<proteinExistence type="predicted"/>
<organism evidence="1 2">
    <name type="scientific">Sinosporangium album</name>
    <dbReference type="NCBI Taxonomy" id="504805"/>
    <lineage>
        <taxon>Bacteria</taxon>
        <taxon>Bacillati</taxon>
        <taxon>Actinomycetota</taxon>
        <taxon>Actinomycetes</taxon>
        <taxon>Streptosporangiales</taxon>
        <taxon>Streptosporangiaceae</taxon>
        <taxon>Sinosporangium</taxon>
    </lineage>
</organism>
<evidence type="ECO:0000313" key="1">
    <source>
        <dbReference type="EMBL" id="SDH64240.1"/>
    </source>
</evidence>
<accession>A0A1G8E3D7</accession>
<reference evidence="1 2" key="1">
    <citation type="submission" date="2016-10" db="EMBL/GenBank/DDBJ databases">
        <authorList>
            <person name="de Groot N.N."/>
        </authorList>
    </citation>
    <scope>NUCLEOTIDE SEQUENCE [LARGE SCALE GENOMIC DNA]</scope>
    <source>
        <strain evidence="1 2">CPCC 201354</strain>
    </source>
</reference>